<evidence type="ECO:0000313" key="2">
    <source>
        <dbReference type="Proteomes" id="UP000276991"/>
    </source>
</evidence>
<organism evidence="1 2">
    <name type="scientific">Acanthocheilonema viteae</name>
    <name type="common">Filarial nematode worm</name>
    <name type="synonym">Dipetalonema viteae</name>
    <dbReference type="NCBI Taxonomy" id="6277"/>
    <lineage>
        <taxon>Eukaryota</taxon>
        <taxon>Metazoa</taxon>
        <taxon>Ecdysozoa</taxon>
        <taxon>Nematoda</taxon>
        <taxon>Chromadorea</taxon>
        <taxon>Rhabditida</taxon>
        <taxon>Spirurina</taxon>
        <taxon>Spiruromorpha</taxon>
        <taxon>Filarioidea</taxon>
        <taxon>Onchocercidae</taxon>
        <taxon>Acanthocheilonema</taxon>
    </lineage>
</organism>
<dbReference type="AlphaFoldDB" id="A0A498ST67"/>
<proteinExistence type="predicted"/>
<protein>
    <submittedName>
        <fullName evidence="1">Uncharacterized protein</fullName>
    </submittedName>
</protein>
<dbReference type="Proteomes" id="UP000276991">
    <property type="component" value="Unassembled WGS sequence"/>
</dbReference>
<keyword evidence="2" id="KW-1185">Reference proteome</keyword>
<evidence type="ECO:0000313" key="1">
    <source>
        <dbReference type="EMBL" id="VBB33315.1"/>
    </source>
</evidence>
<reference evidence="1 2" key="1">
    <citation type="submission" date="2018-08" db="EMBL/GenBank/DDBJ databases">
        <authorList>
            <person name="Laetsch R D."/>
            <person name="Stevens L."/>
            <person name="Kumar S."/>
            <person name="Blaxter L. M."/>
        </authorList>
    </citation>
    <scope>NUCLEOTIDE SEQUENCE [LARGE SCALE GENOMIC DNA]</scope>
</reference>
<dbReference type="OrthoDB" id="5852882at2759"/>
<dbReference type="EMBL" id="UPTC01002303">
    <property type="protein sequence ID" value="VBB33315.1"/>
    <property type="molecule type" value="Genomic_DNA"/>
</dbReference>
<gene>
    <name evidence="1" type="ORF">NAV_LOCUS8106</name>
</gene>
<accession>A0A498ST67</accession>
<name>A0A498ST67_ACAVI</name>
<sequence>MILKKAKSTTLDDSSNEALLCQIDWRSECLQERLKLTRCVNERMRISELLIVSLIEAYEIAAQCMATFSAAKLKQRIDGLCSMISDYLRNFSELNKISLVIEEGIELLRLIYNEAKDEFDAIVQNKSKNENEGKNLMVIMNEINLVLQHCGWCDVTFINKEEMKSSNITNACTDSNRAIDQSNISANDLSSSDDLDHDDIIEARF</sequence>